<evidence type="ECO:0000256" key="2">
    <source>
        <dbReference type="ARBA" id="ARBA00022559"/>
    </source>
</evidence>
<name>A0A7W5JWJ7_9ACTN</name>
<reference evidence="9 10" key="1">
    <citation type="submission" date="2020-08" db="EMBL/GenBank/DDBJ databases">
        <title>Sequencing the genomes of 1000 actinobacteria strains.</title>
        <authorList>
            <person name="Klenk H.-P."/>
        </authorList>
    </citation>
    <scope>NUCLEOTIDE SEQUENCE [LARGE SCALE GENOMIC DNA]</scope>
    <source>
        <strain evidence="9 10">DSM 11053</strain>
    </source>
</reference>
<keyword evidence="10" id="KW-1185">Reference proteome</keyword>
<evidence type="ECO:0000256" key="5">
    <source>
        <dbReference type="ARBA" id="ARBA00023157"/>
    </source>
</evidence>
<evidence type="ECO:0000256" key="1">
    <source>
        <dbReference type="ARBA" id="ARBA00003330"/>
    </source>
</evidence>
<dbReference type="PANTHER" id="PTHR42801:SF21">
    <property type="entry name" value="BCPB PROTEIN"/>
    <property type="match status" value="1"/>
</dbReference>
<evidence type="ECO:0000259" key="8">
    <source>
        <dbReference type="Pfam" id="PF00578"/>
    </source>
</evidence>
<keyword evidence="3" id="KW-0049">Antioxidant</keyword>
<evidence type="ECO:0000256" key="6">
    <source>
        <dbReference type="ARBA" id="ARBA00023284"/>
    </source>
</evidence>
<evidence type="ECO:0000256" key="3">
    <source>
        <dbReference type="ARBA" id="ARBA00022862"/>
    </source>
</evidence>
<dbReference type="Proteomes" id="UP000565572">
    <property type="component" value="Unassembled WGS sequence"/>
</dbReference>
<keyword evidence="5" id="KW-1015">Disulfide bond</keyword>
<dbReference type="CDD" id="cd03017">
    <property type="entry name" value="PRX_BCP"/>
    <property type="match status" value="1"/>
</dbReference>
<evidence type="ECO:0000313" key="9">
    <source>
        <dbReference type="EMBL" id="MBB3327107.1"/>
    </source>
</evidence>
<evidence type="ECO:0000313" key="10">
    <source>
        <dbReference type="Proteomes" id="UP000565572"/>
    </source>
</evidence>
<gene>
    <name evidence="9" type="ORF">FHX39_002051</name>
</gene>
<keyword evidence="2" id="KW-0575">Peroxidase</keyword>
<organism evidence="9 10">
    <name type="scientific">Microlunatus antarcticus</name>
    <dbReference type="NCBI Taxonomy" id="53388"/>
    <lineage>
        <taxon>Bacteria</taxon>
        <taxon>Bacillati</taxon>
        <taxon>Actinomycetota</taxon>
        <taxon>Actinomycetes</taxon>
        <taxon>Propionibacteriales</taxon>
        <taxon>Propionibacteriaceae</taxon>
        <taxon>Microlunatus</taxon>
    </lineage>
</organism>
<dbReference type="GO" id="GO:0005737">
    <property type="term" value="C:cytoplasm"/>
    <property type="evidence" value="ECO:0007669"/>
    <property type="project" value="TreeGrafter"/>
</dbReference>
<protein>
    <recommendedName>
        <fullName evidence="7">Bacterioferritin comigratory protein</fullName>
    </recommendedName>
</protein>
<dbReference type="SUPFAM" id="SSF52833">
    <property type="entry name" value="Thioredoxin-like"/>
    <property type="match status" value="1"/>
</dbReference>
<dbReference type="PANTHER" id="PTHR42801">
    <property type="entry name" value="THIOREDOXIN-DEPENDENT PEROXIDE REDUCTASE"/>
    <property type="match status" value="1"/>
</dbReference>
<keyword evidence="6" id="KW-0676">Redox-active center</keyword>
<dbReference type="GO" id="GO:0034599">
    <property type="term" value="P:cellular response to oxidative stress"/>
    <property type="evidence" value="ECO:0007669"/>
    <property type="project" value="TreeGrafter"/>
</dbReference>
<dbReference type="Gene3D" id="3.40.30.10">
    <property type="entry name" value="Glutaredoxin"/>
    <property type="match status" value="1"/>
</dbReference>
<feature type="domain" description="Alkyl hydroperoxide reductase subunit C/ Thiol specific antioxidant" evidence="8">
    <location>
        <begin position="37"/>
        <end position="118"/>
    </location>
</feature>
<sequence>MRLADTSLGGFVLFIYPRIARPDDQVSAEWLRIPGAKGCTAESCEFRDLVDDFRELGLLIYGLSTQSTADQARAVQHLRLSYPLLSDPELTLQRGLGLPIFTHEGRQLYKRSTLVVRAGAIAIAQLEVSDAASHPHELLALLQSLA</sequence>
<dbReference type="InterPro" id="IPR036249">
    <property type="entry name" value="Thioredoxin-like_sf"/>
</dbReference>
<accession>A0A7W5JWJ7</accession>
<comment type="caution">
    <text evidence="9">The sequence shown here is derived from an EMBL/GenBank/DDBJ whole genome shotgun (WGS) entry which is preliminary data.</text>
</comment>
<evidence type="ECO:0000256" key="4">
    <source>
        <dbReference type="ARBA" id="ARBA00023002"/>
    </source>
</evidence>
<dbReference type="InterPro" id="IPR050924">
    <property type="entry name" value="Peroxiredoxin_BCP/PrxQ"/>
</dbReference>
<evidence type="ECO:0000256" key="7">
    <source>
        <dbReference type="ARBA" id="ARBA00041373"/>
    </source>
</evidence>
<dbReference type="GO" id="GO:0008379">
    <property type="term" value="F:thioredoxin peroxidase activity"/>
    <property type="evidence" value="ECO:0007669"/>
    <property type="project" value="TreeGrafter"/>
</dbReference>
<dbReference type="InterPro" id="IPR000866">
    <property type="entry name" value="AhpC/TSA"/>
</dbReference>
<dbReference type="AlphaFoldDB" id="A0A7W5JWJ7"/>
<comment type="function">
    <text evidence="1">Thiol-specific peroxidase that catalyzes the reduction of hydrogen peroxide and organic hydroperoxides to water and alcohols, respectively. Plays a role in cell protection against oxidative stress by detoxifying peroxides and as sensor of hydrogen peroxide-mediated signaling events.</text>
</comment>
<keyword evidence="4" id="KW-0560">Oxidoreductase</keyword>
<dbReference type="GO" id="GO:0045454">
    <property type="term" value="P:cell redox homeostasis"/>
    <property type="evidence" value="ECO:0007669"/>
    <property type="project" value="TreeGrafter"/>
</dbReference>
<proteinExistence type="predicted"/>
<dbReference type="EMBL" id="JACHZG010000001">
    <property type="protein sequence ID" value="MBB3327107.1"/>
    <property type="molecule type" value="Genomic_DNA"/>
</dbReference>
<dbReference type="Pfam" id="PF00578">
    <property type="entry name" value="AhpC-TSA"/>
    <property type="match status" value="1"/>
</dbReference>